<keyword evidence="6 12" id="KW-0812">Transmembrane</keyword>
<keyword evidence="2" id="KW-0813">Transport</keyword>
<feature type="transmembrane region" description="Helical" evidence="12">
    <location>
        <begin position="202"/>
        <end position="222"/>
    </location>
</feature>
<dbReference type="CDD" id="cd06579">
    <property type="entry name" value="TM_PBP1_transp_AraH_like"/>
    <property type="match status" value="1"/>
</dbReference>
<feature type="transmembrane region" description="Helical" evidence="12">
    <location>
        <begin position="371"/>
        <end position="393"/>
    </location>
</feature>
<evidence type="ECO:0000256" key="5">
    <source>
        <dbReference type="ARBA" id="ARBA00022597"/>
    </source>
</evidence>
<comment type="subcellular location">
    <subcellularLocation>
        <location evidence="1">Cell membrane</location>
        <topology evidence="1">Multi-pass membrane protein</topology>
    </subcellularLocation>
</comment>
<feature type="transmembrane region" description="Helical" evidence="12">
    <location>
        <begin position="102"/>
        <end position="131"/>
    </location>
</feature>
<proteinExistence type="predicted"/>
<dbReference type="InterPro" id="IPR001851">
    <property type="entry name" value="ABC_transp_permease"/>
</dbReference>
<feature type="region of interest" description="Disordered" evidence="11">
    <location>
        <begin position="1"/>
        <end position="26"/>
    </location>
</feature>
<feature type="transmembrane region" description="Helical" evidence="12">
    <location>
        <begin position="399"/>
        <end position="416"/>
    </location>
</feature>
<name>A0A239AAS0_9ACTN</name>
<keyword evidence="3" id="KW-1003">Cell membrane</keyword>
<evidence type="ECO:0000256" key="3">
    <source>
        <dbReference type="ARBA" id="ARBA00022475"/>
    </source>
</evidence>
<keyword evidence="4" id="KW-0997">Cell inner membrane</keyword>
<evidence type="ECO:0000256" key="4">
    <source>
        <dbReference type="ARBA" id="ARBA00022519"/>
    </source>
</evidence>
<sequence>MAQMSSSGQAPPRETSPAPASGSLPPVPAAASGGRFSINLRQSGIYIAFALIIVLFSVVTDGELLKPQNISNIIVQNSYILILAIGMILIIIAGHIDLSVGSVVALTGAIAAVLMVNMHVAWPLAIIITLVSGALIGAWQGYWVAYFGIPAFIVTLGGLLIFRALTLTVLGNQGIGPFPDEVRTLANGFTSSYLGNIGLGPLGGADLLTLLVGLAAVASIIGTQWRTRQGRIGYRQQVDALPLFILKIVAAVAVVMAVIVQLARFKNLPWVLVLLAVLVLAYTLLTNRAVFGRHIYAIGGNLNAASLSGIKVKSVTFWIFVNMGVLAALAGVIFAGRLNQAGPTAGTSFELDAIAAAFIGGAAVQGGVGKVIGAITGGLIMAVINNGMSLIGAPSERVLLIKGLVLLAAVAFDVWTKRRAGAST</sequence>
<evidence type="ECO:0000256" key="6">
    <source>
        <dbReference type="ARBA" id="ARBA00022692"/>
    </source>
</evidence>
<gene>
    <name evidence="13" type="ORF">SAMN05216276_1001242</name>
</gene>
<dbReference type="GO" id="GO:0022857">
    <property type="term" value="F:transmembrane transporter activity"/>
    <property type="evidence" value="ECO:0007669"/>
    <property type="project" value="InterPro"/>
</dbReference>
<comment type="function">
    <text evidence="9">Part of the binding-protein-dependent transport system for D-xylose. Probably responsible for the translocation of the substrate across the membrane.</text>
</comment>
<evidence type="ECO:0000256" key="7">
    <source>
        <dbReference type="ARBA" id="ARBA00022989"/>
    </source>
</evidence>
<feature type="transmembrane region" description="Helical" evidence="12">
    <location>
        <begin position="315"/>
        <end position="335"/>
    </location>
</feature>
<evidence type="ECO:0000256" key="8">
    <source>
        <dbReference type="ARBA" id="ARBA00023136"/>
    </source>
</evidence>
<evidence type="ECO:0000313" key="13">
    <source>
        <dbReference type="EMBL" id="SNR92431.1"/>
    </source>
</evidence>
<keyword evidence="14" id="KW-1185">Reference proteome</keyword>
<keyword evidence="8 12" id="KW-0472">Membrane</keyword>
<feature type="transmembrane region" description="Helical" evidence="12">
    <location>
        <begin position="143"/>
        <end position="162"/>
    </location>
</feature>
<evidence type="ECO:0000256" key="12">
    <source>
        <dbReference type="SAM" id="Phobius"/>
    </source>
</evidence>
<dbReference type="Proteomes" id="UP000198282">
    <property type="component" value="Unassembled WGS sequence"/>
</dbReference>
<dbReference type="Pfam" id="PF02653">
    <property type="entry name" value="BPD_transp_2"/>
    <property type="match status" value="1"/>
</dbReference>
<evidence type="ECO:0000256" key="2">
    <source>
        <dbReference type="ARBA" id="ARBA00022448"/>
    </source>
</evidence>
<evidence type="ECO:0000256" key="10">
    <source>
        <dbReference type="ARBA" id="ARBA00035686"/>
    </source>
</evidence>
<dbReference type="EMBL" id="FZOD01000001">
    <property type="protein sequence ID" value="SNR92431.1"/>
    <property type="molecule type" value="Genomic_DNA"/>
</dbReference>
<dbReference type="NCBIfam" id="NF040906">
    <property type="entry name" value="GguB"/>
    <property type="match status" value="1"/>
</dbReference>
<evidence type="ECO:0000313" key="14">
    <source>
        <dbReference type="Proteomes" id="UP000198282"/>
    </source>
</evidence>
<dbReference type="AlphaFoldDB" id="A0A239AAS0"/>
<dbReference type="PANTHER" id="PTHR32196">
    <property type="entry name" value="ABC TRANSPORTER PERMEASE PROTEIN YPHD-RELATED-RELATED"/>
    <property type="match status" value="1"/>
</dbReference>
<evidence type="ECO:0000256" key="1">
    <source>
        <dbReference type="ARBA" id="ARBA00004651"/>
    </source>
</evidence>
<feature type="transmembrane region" description="Helical" evidence="12">
    <location>
        <begin position="268"/>
        <end position="285"/>
    </location>
</feature>
<protein>
    <recommendedName>
        <fullName evidence="10">Xylose transport system permease protein XylH</fullName>
    </recommendedName>
</protein>
<accession>A0A239AAS0</accession>
<evidence type="ECO:0000256" key="11">
    <source>
        <dbReference type="SAM" id="MobiDB-lite"/>
    </source>
</evidence>
<dbReference type="GO" id="GO:0005886">
    <property type="term" value="C:plasma membrane"/>
    <property type="evidence" value="ECO:0007669"/>
    <property type="project" value="UniProtKB-SubCell"/>
</dbReference>
<reference evidence="13 14" key="1">
    <citation type="submission" date="2017-06" db="EMBL/GenBank/DDBJ databases">
        <authorList>
            <person name="Kim H.J."/>
            <person name="Triplett B.A."/>
        </authorList>
    </citation>
    <scope>NUCLEOTIDE SEQUENCE [LARGE SCALE GENOMIC DNA]</scope>
    <source>
        <strain evidence="13 14">CGMCC 4.2132</strain>
    </source>
</reference>
<keyword evidence="5 13" id="KW-0762">Sugar transport</keyword>
<organism evidence="13 14">
    <name type="scientific">Streptosporangium subroseum</name>
    <dbReference type="NCBI Taxonomy" id="106412"/>
    <lineage>
        <taxon>Bacteria</taxon>
        <taxon>Bacillati</taxon>
        <taxon>Actinomycetota</taxon>
        <taxon>Actinomycetes</taxon>
        <taxon>Streptosporangiales</taxon>
        <taxon>Streptosporangiaceae</taxon>
        <taxon>Streptosporangium</taxon>
    </lineage>
</organism>
<feature type="transmembrane region" description="Helical" evidence="12">
    <location>
        <begin position="45"/>
        <end position="65"/>
    </location>
</feature>
<evidence type="ECO:0000256" key="9">
    <source>
        <dbReference type="ARBA" id="ARBA00035611"/>
    </source>
</evidence>
<feature type="transmembrane region" description="Helical" evidence="12">
    <location>
        <begin position="77"/>
        <end position="96"/>
    </location>
</feature>
<keyword evidence="7 12" id="KW-1133">Transmembrane helix</keyword>
<feature type="transmembrane region" description="Helical" evidence="12">
    <location>
        <begin position="243"/>
        <end position="262"/>
    </location>
</feature>
<dbReference type="PANTHER" id="PTHR32196:SF32">
    <property type="entry name" value="XYLOSE TRANSPORT SYSTEM PERMEASE PROTEIN XYLH"/>
    <property type="match status" value="1"/>
</dbReference>